<dbReference type="OrthoDB" id="4713066at2759"/>
<evidence type="ECO:0000256" key="8">
    <source>
        <dbReference type="SAM" id="Phobius"/>
    </source>
</evidence>
<dbReference type="PROSITE" id="PS51837">
    <property type="entry name" value="LITAF"/>
    <property type="match status" value="1"/>
</dbReference>
<name>A0A3P6SWA8_CYLGO</name>
<dbReference type="Proteomes" id="UP000271889">
    <property type="component" value="Unassembled WGS sequence"/>
</dbReference>
<feature type="transmembrane region" description="Helical" evidence="8">
    <location>
        <begin position="79"/>
        <end position="102"/>
    </location>
</feature>
<feature type="domain" description="LITAF" evidence="9">
    <location>
        <begin position="46"/>
        <end position="126"/>
    </location>
</feature>
<proteinExistence type="inferred from homology"/>
<evidence type="ECO:0000256" key="6">
    <source>
        <dbReference type="ARBA" id="ARBA00022833"/>
    </source>
</evidence>
<accession>A0A3P6SWA8</accession>
<keyword evidence="8" id="KW-1133">Transmembrane helix</keyword>
<dbReference type="EMBL" id="UYRV01012888">
    <property type="protein sequence ID" value="VDK59254.1"/>
    <property type="molecule type" value="Genomic_DNA"/>
</dbReference>
<dbReference type="AlphaFoldDB" id="A0A3P6SWA8"/>
<dbReference type="InterPro" id="IPR006629">
    <property type="entry name" value="LITAF"/>
</dbReference>
<gene>
    <name evidence="10" type="ORF">CGOC_LOCUS4596</name>
</gene>
<evidence type="ECO:0000256" key="4">
    <source>
        <dbReference type="ARBA" id="ARBA00005975"/>
    </source>
</evidence>
<protein>
    <recommendedName>
        <fullName evidence="9">LITAF domain-containing protein</fullName>
    </recommendedName>
</protein>
<comment type="similarity">
    <text evidence="4">Belongs to the CDIP1/LITAF family.</text>
</comment>
<dbReference type="GO" id="GO:0031902">
    <property type="term" value="C:late endosome membrane"/>
    <property type="evidence" value="ECO:0007669"/>
    <property type="project" value="UniProtKB-SubCell"/>
</dbReference>
<dbReference type="GO" id="GO:0008270">
    <property type="term" value="F:zinc ion binding"/>
    <property type="evidence" value="ECO:0007669"/>
    <property type="project" value="TreeGrafter"/>
</dbReference>
<reference evidence="10 11" key="1">
    <citation type="submission" date="2018-11" db="EMBL/GenBank/DDBJ databases">
        <authorList>
            <consortium name="Pathogen Informatics"/>
        </authorList>
    </citation>
    <scope>NUCLEOTIDE SEQUENCE [LARGE SCALE GENOMIC DNA]</scope>
</reference>
<keyword evidence="8" id="KW-0812">Transmembrane</keyword>
<keyword evidence="6" id="KW-0862">Zinc</keyword>
<evidence type="ECO:0000256" key="3">
    <source>
        <dbReference type="ARBA" id="ARBA00004630"/>
    </source>
</evidence>
<comment type="subcellular location">
    <subcellularLocation>
        <location evidence="2">Endosome membrane</location>
        <topology evidence="2">Peripheral membrane protein</topology>
    </subcellularLocation>
    <subcellularLocation>
        <location evidence="1">Late endosome membrane</location>
    </subcellularLocation>
    <subcellularLocation>
        <location evidence="3">Lysosome membrane</location>
        <topology evidence="3">Peripheral membrane protein</topology>
        <orientation evidence="3">Cytoplasmic side</orientation>
    </subcellularLocation>
</comment>
<organism evidence="10 11">
    <name type="scientific">Cylicostephanus goldi</name>
    <name type="common">Nematode worm</name>
    <dbReference type="NCBI Taxonomy" id="71465"/>
    <lineage>
        <taxon>Eukaryota</taxon>
        <taxon>Metazoa</taxon>
        <taxon>Ecdysozoa</taxon>
        <taxon>Nematoda</taxon>
        <taxon>Chromadorea</taxon>
        <taxon>Rhabditida</taxon>
        <taxon>Rhabditina</taxon>
        <taxon>Rhabditomorpha</taxon>
        <taxon>Strongyloidea</taxon>
        <taxon>Strongylidae</taxon>
        <taxon>Cylicostephanus</taxon>
    </lineage>
</organism>
<evidence type="ECO:0000313" key="11">
    <source>
        <dbReference type="Proteomes" id="UP000271889"/>
    </source>
</evidence>
<keyword evidence="11" id="KW-1185">Reference proteome</keyword>
<evidence type="ECO:0000313" key="10">
    <source>
        <dbReference type="EMBL" id="VDK59254.1"/>
    </source>
</evidence>
<evidence type="ECO:0000259" key="9">
    <source>
        <dbReference type="PROSITE" id="PS51837"/>
    </source>
</evidence>
<evidence type="ECO:0000256" key="5">
    <source>
        <dbReference type="ARBA" id="ARBA00022723"/>
    </source>
</evidence>
<evidence type="ECO:0000256" key="1">
    <source>
        <dbReference type="ARBA" id="ARBA00004414"/>
    </source>
</evidence>
<dbReference type="Pfam" id="PF10601">
    <property type="entry name" value="zf-LITAF-like"/>
    <property type="match status" value="1"/>
</dbReference>
<evidence type="ECO:0000256" key="2">
    <source>
        <dbReference type="ARBA" id="ARBA00004481"/>
    </source>
</evidence>
<keyword evidence="5" id="KW-0479">Metal-binding</keyword>
<dbReference type="InterPro" id="IPR037519">
    <property type="entry name" value="LITAF_fam"/>
</dbReference>
<dbReference type="PANTHER" id="PTHR23292:SF6">
    <property type="entry name" value="FI16602P1-RELATED"/>
    <property type="match status" value="1"/>
</dbReference>
<sequence length="126" mass="14266">MNLRIHDLLLVNQQISAPPPPQPQPHIAHTQGGVAYIVNPQPVLMTTPNVVIIKNAHTFDPYPEYCPKCQTIVTTHRDWVFGTCAWTVIVLSLIFWPLLFLLCTSSSKDAYHYCPCCLTLLAIKRR</sequence>
<keyword evidence="7 8" id="KW-0472">Membrane</keyword>
<dbReference type="PANTHER" id="PTHR23292">
    <property type="entry name" value="LIPOPOLYSACCHARIDE-INDUCED TUMOR NECROSIS FACTOR-ALPHA FACTOR"/>
    <property type="match status" value="1"/>
</dbReference>
<dbReference type="GO" id="GO:0005765">
    <property type="term" value="C:lysosomal membrane"/>
    <property type="evidence" value="ECO:0007669"/>
    <property type="project" value="UniProtKB-SubCell"/>
</dbReference>
<dbReference type="SMART" id="SM00714">
    <property type="entry name" value="LITAF"/>
    <property type="match status" value="1"/>
</dbReference>
<evidence type="ECO:0000256" key="7">
    <source>
        <dbReference type="ARBA" id="ARBA00023136"/>
    </source>
</evidence>